<sequence>MMSGVLYKREMKASIRLLVIFGAVLTLYVSIIISMYDPELSALLDSYVELMPELMAAVGMTAGATTLIGFMCSYLYGFILLIFPMLFCILRGNALVAKYVEDHSMVSLVAAPVKRRTIALTQMLVLLTGTVILVGYSTILELVCGAWYFPGELDTAQLLTLNGGLLCLHLLIGGICFAASCLAPDTKYSVGFGAGVPILMYVIQMLANMGGKVENAKYFTFFTLFDPEGLVARESGALAGAALLGLGGLALYGLGAAAFCRKDLHI</sequence>
<keyword evidence="1" id="KW-0812">Transmembrane</keyword>
<keyword evidence="3" id="KW-1185">Reference proteome</keyword>
<dbReference type="Proteomes" id="UP001055185">
    <property type="component" value="Unassembled WGS sequence"/>
</dbReference>
<feature type="transmembrane region" description="Helical" evidence="1">
    <location>
        <begin position="56"/>
        <end position="83"/>
    </location>
</feature>
<gene>
    <name evidence="2" type="ORF">JCM17207_18800</name>
</gene>
<protein>
    <recommendedName>
        <fullName evidence="4">ABC transporter permease</fullName>
    </recommendedName>
</protein>
<comment type="caution">
    <text evidence="2">The sequence shown here is derived from an EMBL/GenBank/DDBJ whole genome shotgun (WGS) entry which is preliminary data.</text>
</comment>
<accession>A0AA37IZQ1</accession>
<dbReference type="PANTHER" id="PTHR37305:SF2">
    <property type="entry name" value="BACITRACIN TRANSPORT PERMEASE PROTEIN BCRB"/>
    <property type="match status" value="1"/>
</dbReference>
<proteinExistence type="predicted"/>
<dbReference type="PANTHER" id="PTHR37305">
    <property type="entry name" value="INTEGRAL MEMBRANE PROTEIN-RELATED"/>
    <property type="match status" value="1"/>
</dbReference>
<organism evidence="2 3">
    <name type="scientific">Faecalibacterium gallinarum</name>
    <dbReference type="NCBI Taxonomy" id="2903556"/>
    <lineage>
        <taxon>Bacteria</taxon>
        <taxon>Bacillati</taxon>
        <taxon>Bacillota</taxon>
        <taxon>Clostridia</taxon>
        <taxon>Eubacteriales</taxon>
        <taxon>Oscillospiraceae</taxon>
        <taxon>Faecalibacterium</taxon>
    </lineage>
</organism>
<dbReference type="EMBL" id="BQKV01000080">
    <property type="protein sequence ID" value="GJN65255.1"/>
    <property type="molecule type" value="Genomic_DNA"/>
</dbReference>
<feature type="transmembrane region" description="Helical" evidence="1">
    <location>
        <begin position="15"/>
        <end position="36"/>
    </location>
</feature>
<evidence type="ECO:0000313" key="2">
    <source>
        <dbReference type="EMBL" id="GJN65255.1"/>
    </source>
</evidence>
<name>A0AA37IZQ1_9FIRM</name>
<feature type="transmembrane region" description="Helical" evidence="1">
    <location>
        <begin position="237"/>
        <end position="260"/>
    </location>
</feature>
<evidence type="ECO:0008006" key="4">
    <source>
        <dbReference type="Google" id="ProtNLM"/>
    </source>
</evidence>
<keyword evidence="1" id="KW-1133">Transmembrane helix</keyword>
<evidence type="ECO:0000313" key="3">
    <source>
        <dbReference type="Proteomes" id="UP001055185"/>
    </source>
</evidence>
<dbReference type="AlphaFoldDB" id="A0AA37IZQ1"/>
<feature type="transmembrane region" description="Helical" evidence="1">
    <location>
        <begin position="124"/>
        <end position="149"/>
    </location>
</feature>
<dbReference type="RefSeq" id="WP_238317501.1">
    <property type="nucleotide sequence ID" value="NZ_BQKV01000080.1"/>
</dbReference>
<reference evidence="2" key="1">
    <citation type="journal article" date="2022" name="Int. J. Syst. Evol. Microbiol.">
        <title>Genome-based, phenotypic and chemotaxonomic classification of Faecalibacterium strains: proposal of three novel species Faecalibacterium duncaniae sp. nov., Faecalibacterium hattorii sp. nov. and Faecalibacterium gallinarum sp. nov. .</title>
        <authorList>
            <person name="Sakamoto M."/>
            <person name="Sakurai N."/>
            <person name="Tanno H."/>
            <person name="Iino T."/>
            <person name="Ohkuma M."/>
            <person name="Endo A."/>
        </authorList>
    </citation>
    <scope>NUCLEOTIDE SEQUENCE</scope>
    <source>
        <strain evidence="2">JCM 17207</strain>
    </source>
</reference>
<feature type="transmembrane region" description="Helical" evidence="1">
    <location>
        <begin position="161"/>
        <end position="183"/>
    </location>
</feature>
<feature type="transmembrane region" description="Helical" evidence="1">
    <location>
        <begin position="190"/>
        <end position="207"/>
    </location>
</feature>
<evidence type="ECO:0000256" key="1">
    <source>
        <dbReference type="SAM" id="Phobius"/>
    </source>
</evidence>
<keyword evidence="1" id="KW-0472">Membrane</keyword>